<organism evidence="11 12">
    <name type="scientific">Bombus vosnesenskii</name>
    <dbReference type="NCBI Taxonomy" id="207650"/>
    <lineage>
        <taxon>Eukaryota</taxon>
        <taxon>Metazoa</taxon>
        <taxon>Ecdysozoa</taxon>
        <taxon>Arthropoda</taxon>
        <taxon>Hexapoda</taxon>
        <taxon>Insecta</taxon>
        <taxon>Pterygota</taxon>
        <taxon>Neoptera</taxon>
        <taxon>Endopterygota</taxon>
        <taxon>Hymenoptera</taxon>
        <taxon>Apocrita</taxon>
        <taxon>Aculeata</taxon>
        <taxon>Apoidea</taxon>
        <taxon>Anthophila</taxon>
        <taxon>Apidae</taxon>
        <taxon>Bombus</taxon>
        <taxon>Pyrobombus</taxon>
    </lineage>
</organism>
<keyword evidence="11" id="KW-1185">Reference proteome</keyword>
<evidence type="ECO:0000256" key="8">
    <source>
        <dbReference type="ARBA" id="ARBA00023170"/>
    </source>
</evidence>
<dbReference type="GO" id="GO:0005886">
    <property type="term" value="C:plasma membrane"/>
    <property type="evidence" value="ECO:0007669"/>
    <property type="project" value="UniProtKB-SubCell"/>
</dbReference>
<keyword evidence="4 10" id="KW-0812">Transmembrane</keyword>
<dbReference type="GeneID" id="117234742"/>
<evidence type="ECO:0000256" key="6">
    <source>
        <dbReference type="ARBA" id="ARBA00022989"/>
    </source>
</evidence>
<accession>A0A6J3KG68</accession>
<protein>
    <recommendedName>
        <fullName evidence="10">Odorant receptor</fullName>
    </recommendedName>
</protein>
<feature type="transmembrane region" description="Helical" evidence="10">
    <location>
        <begin position="48"/>
        <end position="71"/>
    </location>
</feature>
<evidence type="ECO:0000313" key="12">
    <source>
        <dbReference type="RefSeq" id="XP_033352127.1"/>
    </source>
</evidence>
<feature type="transmembrane region" description="Helical" evidence="10">
    <location>
        <begin position="83"/>
        <end position="101"/>
    </location>
</feature>
<evidence type="ECO:0000256" key="2">
    <source>
        <dbReference type="ARBA" id="ARBA00022475"/>
    </source>
</evidence>
<dbReference type="Pfam" id="PF02949">
    <property type="entry name" value="7tm_6"/>
    <property type="match status" value="1"/>
</dbReference>
<feature type="transmembrane region" description="Helical" evidence="10">
    <location>
        <begin position="311"/>
        <end position="331"/>
    </location>
</feature>
<reference evidence="12" key="1">
    <citation type="submission" date="2025-08" db="UniProtKB">
        <authorList>
            <consortium name="RefSeq"/>
        </authorList>
    </citation>
    <scope>IDENTIFICATION</scope>
    <source>
        <tissue evidence="12">Muscle</tissue>
    </source>
</reference>
<keyword evidence="8 10" id="KW-0675">Receptor</keyword>
<evidence type="ECO:0000256" key="9">
    <source>
        <dbReference type="ARBA" id="ARBA00023224"/>
    </source>
</evidence>
<dbReference type="PANTHER" id="PTHR21137">
    <property type="entry name" value="ODORANT RECEPTOR"/>
    <property type="match status" value="1"/>
</dbReference>
<comment type="similarity">
    <text evidence="10">Belongs to the insect chemoreceptor superfamily. Heteromeric odorant receptor channel (TC 1.A.69) family.</text>
</comment>
<dbReference type="AlphaFoldDB" id="A0A6J3KG68"/>
<dbReference type="GO" id="GO:0005549">
    <property type="term" value="F:odorant binding"/>
    <property type="evidence" value="ECO:0007669"/>
    <property type="project" value="InterPro"/>
</dbReference>
<dbReference type="KEGG" id="bvk:117234742"/>
<dbReference type="GO" id="GO:0007165">
    <property type="term" value="P:signal transduction"/>
    <property type="evidence" value="ECO:0007669"/>
    <property type="project" value="UniProtKB-KW"/>
</dbReference>
<comment type="subcellular location">
    <subcellularLocation>
        <location evidence="1 10">Cell membrane</location>
        <topology evidence="1 10">Multi-pass membrane protein</topology>
    </subcellularLocation>
</comment>
<evidence type="ECO:0000256" key="5">
    <source>
        <dbReference type="ARBA" id="ARBA00022725"/>
    </source>
</evidence>
<dbReference type="RefSeq" id="XP_033352127.1">
    <property type="nucleotide sequence ID" value="XM_033496236.1"/>
</dbReference>
<keyword evidence="2" id="KW-1003">Cell membrane</keyword>
<keyword evidence="5 10" id="KW-0552">Olfaction</keyword>
<keyword evidence="3 10" id="KW-0716">Sensory transduction</keyword>
<evidence type="ECO:0000313" key="11">
    <source>
        <dbReference type="Proteomes" id="UP000504631"/>
    </source>
</evidence>
<keyword evidence="6 10" id="KW-1133">Transmembrane helix</keyword>
<sequence length="406" mass="46097">MSNEAVIIEADSNSNSDYSLQLNRWFLKPIGAWPSSPSTTRLEKIISFLLNTICYSTVIITAIPSVLQMILEDESINLKLKNLDFLSHLIVSIFTYSVLLLHNKDIRRCVEHMKADWRAVTRKEDQHVMMKNAKFGRYVAAFCAIFVQGSVLCFCFVTALNTLEIQIGNETRILHVLPCAVYKKLVNVDESPTNEFMIFLQIWSTFIANCSTVGIFSLAAVLAAHACGQLNVVMLWIVEFVNEATVESRTDGFTKIGVIVERHLRTLNFISYIEGVMNKICFLEMLRCTMDICVIGYFIVSEWAEHDVRNLASYVMMFVAICYNIFILCYIGELLTEQCKKIGEAVYMTNWYYLPGKTILDLIMVIARSNVVVQITAGKLVHMSVYTFGSVVKTGFAYLNLLQQMT</sequence>
<evidence type="ECO:0000256" key="4">
    <source>
        <dbReference type="ARBA" id="ARBA00022692"/>
    </source>
</evidence>
<dbReference type="GO" id="GO:0004984">
    <property type="term" value="F:olfactory receptor activity"/>
    <property type="evidence" value="ECO:0007669"/>
    <property type="project" value="InterPro"/>
</dbReference>
<keyword evidence="7 10" id="KW-0472">Membrane</keyword>
<feature type="transmembrane region" description="Helical" evidence="10">
    <location>
        <begin position="138"/>
        <end position="160"/>
    </location>
</feature>
<gene>
    <name evidence="12" type="primary">LOC117234742</name>
</gene>
<evidence type="ECO:0000256" key="7">
    <source>
        <dbReference type="ARBA" id="ARBA00023136"/>
    </source>
</evidence>
<dbReference type="Proteomes" id="UP000504631">
    <property type="component" value="Unplaced"/>
</dbReference>
<evidence type="ECO:0000256" key="10">
    <source>
        <dbReference type="RuleBase" id="RU351113"/>
    </source>
</evidence>
<dbReference type="PANTHER" id="PTHR21137:SF35">
    <property type="entry name" value="ODORANT RECEPTOR 19A-RELATED"/>
    <property type="match status" value="1"/>
</dbReference>
<comment type="caution">
    <text evidence="10">Lacks conserved residue(s) required for the propagation of feature annotation.</text>
</comment>
<feature type="transmembrane region" description="Helical" evidence="10">
    <location>
        <begin position="198"/>
        <end position="224"/>
    </location>
</feature>
<dbReference type="InterPro" id="IPR004117">
    <property type="entry name" value="7tm6_olfct_rcpt"/>
</dbReference>
<evidence type="ECO:0000256" key="3">
    <source>
        <dbReference type="ARBA" id="ARBA00022606"/>
    </source>
</evidence>
<name>A0A6J3KG68_9HYME</name>
<proteinExistence type="inferred from homology"/>
<evidence type="ECO:0000256" key="1">
    <source>
        <dbReference type="ARBA" id="ARBA00004651"/>
    </source>
</evidence>
<keyword evidence="9 10" id="KW-0807">Transducer</keyword>